<name>A0AAD6QAI9_9ROSI</name>
<keyword evidence="5" id="KW-1185">Reference proteome</keyword>
<dbReference type="PANTHER" id="PTHR48047">
    <property type="entry name" value="GLYCOSYLTRANSFERASE"/>
    <property type="match status" value="1"/>
</dbReference>
<organism evidence="4 5">
    <name type="scientific">Populus alba x Populus x berolinensis</name>
    <dbReference type="NCBI Taxonomy" id="444605"/>
    <lineage>
        <taxon>Eukaryota</taxon>
        <taxon>Viridiplantae</taxon>
        <taxon>Streptophyta</taxon>
        <taxon>Embryophyta</taxon>
        <taxon>Tracheophyta</taxon>
        <taxon>Spermatophyta</taxon>
        <taxon>Magnoliopsida</taxon>
        <taxon>eudicotyledons</taxon>
        <taxon>Gunneridae</taxon>
        <taxon>Pentapetalae</taxon>
        <taxon>rosids</taxon>
        <taxon>fabids</taxon>
        <taxon>Malpighiales</taxon>
        <taxon>Salicaceae</taxon>
        <taxon>Saliceae</taxon>
        <taxon>Populus</taxon>
    </lineage>
</organism>
<proteinExistence type="inferred from homology"/>
<dbReference type="AlphaFoldDB" id="A0AAD6QAI9"/>
<dbReference type="Proteomes" id="UP001164929">
    <property type="component" value="Chromosome 9"/>
</dbReference>
<dbReference type="GO" id="GO:0035251">
    <property type="term" value="F:UDP-glucosyltransferase activity"/>
    <property type="evidence" value="ECO:0007669"/>
    <property type="project" value="TreeGrafter"/>
</dbReference>
<evidence type="ECO:0000256" key="3">
    <source>
        <dbReference type="ARBA" id="ARBA00022679"/>
    </source>
</evidence>
<evidence type="ECO:0000256" key="1">
    <source>
        <dbReference type="ARBA" id="ARBA00009995"/>
    </source>
</evidence>
<dbReference type="EMBL" id="JAQIZT010000009">
    <property type="protein sequence ID" value="KAJ6985284.1"/>
    <property type="molecule type" value="Genomic_DNA"/>
</dbReference>
<dbReference type="SUPFAM" id="SSF53756">
    <property type="entry name" value="UDP-Glycosyltransferase/glycogen phosphorylase"/>
    <property type="match status" value="2"/>
</dbReference>
<dbReference type="InterPro" id="IPR002213">
    <property type="entry name" value="UDP_glucos_trans"/>
</dbReference>
<keyword evidence="3" id="KW-0808">Transferase</keyword>
<keyword evidence="2" id="KW-0328">Glycosyltransferase</keyword>
<comment type="caution">
    <text evidence="4">The sequence shown here is derived from an EMBL/GenBank/DDBJ whole genome shotgun (WGS) entry which is preliminary data.</text>
</comment>
<dbReference type="PANTHER" id="PTHR48047:SF45">
    <property type="entry name" value="SCOPOLETIN GLUCOSYLTRANSFERASE-LIKE"/>
    <property type="match status" value="1"/>
</dbReference>
<dbReference type="Pfam" id="PF00201">
    <property type="entry name" value="UDPGT"/>
    <property type="match status" value="1"/>
</dbReference>
<comment type="similarity">
    <text evidence="1">Belongs to the UDP-glycosyltransferase family.</text>
</comment>
<evidence type="ECO:0000313" key="4">
    <source>
        <dbReference type="EMBL" id="KAJ6985284.1"/>
    </source>
</evidence>
<dbReference type="Gene3D" id="3.40.50.2000">
    <property type="entry name" value="Glycogen Phosphorylase B"/>
    <property type="match status" value="2"/>
</dbReference>
<protein>
    <submittedName>
        <fullName evidence="4">Uncharacterized protein</fullName>
    </submittedName>
</protein>
<dbReference type="CDD" id="cd03784">
    <property type="entry name" value="GT1_Gtf-like"/>
    <property type="match status" value="1"/>
</dbReference>
<evidence type="ECO:0000256" key="2">
    <source>
        <dbReference type="ARBA" id="ARBA00022676"/>
    </source>
</evidence>
<accession>A0AAD6QAI9</accession>
<evidence type="ECO:0000313" key="5">
    <source>
        <dbReference type="Proteomes" id="UP001164929"/>
    </source>
</evidence>
<reference evidence="4" key="1">
    <citation type="journal article" date="2023" name="Mol. Ecol. Resour.">
        <title>Chromosome-level genome assembly of a triploid poplar Populus alba 'Berolinensis'.</title>
        <authorList>
            <person name="Chen S."/>
            <person name="Yu Y."/>
            <person name="Wang X."/>
            <person name="Wang S."/>
            <person name="Zhang T."/>
            <person name="Zhou Y."/>
            <person name="He R."/>
            <person name="Meng N."/>
            <person name="Wang Y."/>
            <person name="Liu W."/>
            <person name="Liu Z."/>
            <person name="Liu J."/>
            <person name="Guo Q."/>
            <person name="Huang H."/>
            <person name="Sederoff R.R."/>
            <person name="Wang G."/>
            <person name="Qu G."/>
            <person name="Chen S."/>
        </authorList>
    </citation>
    <scope>NUCLEOTIDE SEQUENCE</scope>
    <source>
        <strain evidence="4">SC-2020</strain>
    </source>
</reference>
<gene>
    <name evidence="4" type="ORF">NC653_023298</name>
</gene>
<sequence length="205" mass="23524">MALEASRQNFIWVVRERKQTKLAEKEEWLPEGFEKRMEGKGLIVSGWAPQVLILDHKAVGGFMTHCGWNSTLEGVTAGVPMVTWPLGIGVGALEWSRYEKKIIVRKEDIEKAIIQLMVGEEAEEIRNRARILEECHPNSLVADMMFLWATGVVDKGEVRKHEDMEEWLLEGFERRMDAKGLMIRGWEPQVLILDHEAVGGFLTYY</sequence>